<dbReference type="GeneID" id="77945264"/>
<evidence type="ECO:0000313" key="1">
    <source>
        <dbReference type="EMBL" id="QIN96730.1"/>
    </source>
</evidence>
<dbReference type="KEGG" id="vg:77945264"/>
<protein>
    <submittedName>
        <fullName evidence="1">Uncharacterized protein</fullName>
    </submittedName>
</protein>
<reference evidence="1 2" key="1">
    <citation type="submission" date="2020-03" db="EMBL/GenBank/DDBJ databases">
        <title>The Isolation and Genome Sequence of a Novel Cyanophage S-N03 from the Huanghai Sea, China.</title>
        <authorList>
            <person name="Jiang T."/>
        </authorList>
    </citation>
    <scope>NUCLEOTIDE SEQUENCE [LARGE SCALE GENOMIC DNA]</scope>
</reference>
<evidence type="ECO:0000313" key="2">
    <source>
        <dbReference type="Proteomes" id="UP000502617"/>
    </source>
</evidence>
<proteinExistence type="predicted"/>
<sequence length="80" mass="9593">MKTITIHEAGPYRYVDCGYCENGAPDFRLQERDFYTKRYHDIYLFDCQLQMLTAIEDYDYTLWLAGKPCYQRDVVTSPYL</sequence>
<dbReference type="RefSeq" id="YP_010669110.1">
    <property type="nucleotide sequence ID" value="NC_070959.1"/>
</dbReference>
<organism evidence="1 2">
    <name type="scientific">Synechococcus phage S-N03</name>
    <dbReference type="NCBI Taxonomy" id="2718943"/>
    <lineage>
        <taxon>Viruses</taxon>
        <taxon>Duplodnaviria</taxon>
        <taxon>Heunggongvirae</taxon>
        <taxon>Uroviricota</taxon>
        <taxon>Caudoviricetes</taxon>
        <taxon>Pantevenvirales</taxon>
        <taxon>Kyanoviridae</taxon>
        <taxon>Huanghaivirus</taxon>
        <taxon>Huanghaivirus snothree</taxon>
    </lineage>
</organism>
<accession>A0A6G8R5R0</accession>
<keyword evidence="2" id="KW-1185">Reference proteome</keyword>
<dbReference type="Proteomes" id="UP000502617">
    <property type="component" value="Segment"/>
</dbReference>
<name>A0A6G8R5R0_9CAUD</name>
<dbReference type="EMBL" id="MT162466">
    <property type="protein sequence ID" value="QIN96730.1"/>
    <property type="molecule type" value="Genomic_DNA"/>
</dbReference>